<proteinExistence type="predicted"/>
<feature type="compositionally biased region" description="Polar residues" evidence="1">
    <location>
        <begin position="65"/>
        <end position="91"/>
    </location>
</feature>
<name>A0A9W7F3N9_9STRA</name>
<feature type="compositionally biased region" description="Polar residues" evidence="1">
    <location>
        <begin position="305"/>
        <end position="318"/>
    </location>
</feature>
<dbReference type="EMBL" id="BRXW01000038">
    <property type="protein sequence ID" value="GMI01989.1"/>
    <property type="molecule type" value="Genomic_DNA"/>
</dbReference>
<feature type="region of interest" description="Disordered" evidence="1">
    <location>
        <begin position="235"/>
        <end position="327"/>
    </location>
</feature>
<evidence type="ECO:0000313" key="2">
    <source>
        <dbReference type="EMBL" id="GMI01989.1"/>
    </source>
</evidence>
<accession>A0A9W7F3N9</accession>
<feature type="compositionally biased region" description="Basic and acidic residues" evidence="1">
    <location>
        <begin position="238"/>
        <end position="250"/>
    </location>
</feature>
<sequence length="737" mass="82364">MDNSLAKLLDDLDGFVKKREDGTSLTFKAIKEGEESANNAKHQMETALKMFDADPEDDMTGLDSDPSSPTQNNNSFLPSSQGPNHPSRLSPNTTANNTLSNKKKKNKNETPEVNWDKLFTTGNLNVDEHLEKLKAQKEKRKRLMDYAKINQPEKKKDPFRAYSARRTSINPIDDLTKVDKLLIQMKLSPSPSPSSSPRTLVGKSNRNNVTIMDKGVEKTVGDLVKDTAEIARMAAGLAREETRQKTPAGEKRRKGKGKVAPKPPPPSIASQKQQKQQELMDIILPSVLQRKKKKRPKKKTRPQHAANTSLLSRTSPNPSLVGPEVDDLEDSSASLFDDLMSKTDSLDTISATTVGSAAVNQKRKKSKRLNRNNNGITDNPYNLNVRPGKFNVPSFTPVQKPLAPLSNNALRLLEMKKKKDQHISASKKAETADLIQRQADRMADIRTQREFRDKVYQPPKFGSVEEAKIHYERKQLERQGLELLEPMKQKKLMKLEFNSNFTRQEGRRKQNQKKKQQQQLSPIGLKESNELLNCMDDLLLQIAILTSRLIKLQEVEVVEEVREENVELLDCLNVVGTHINKHKEVMEGSEKRGSPNRSHVSILKSAQTWRLTLLSIIDTLNKRKEEEGWTKNNLGLLAALEPEIPVVVSDPVNPSSSSPSPKKFSHLDGISDDRVRQRLLLKIAEDLDGDKSGGSPAVKGNEEMRIIYDASPERNGGGMGIGVGGGDFLPSLKDLGL</sequence>
<dbReference type="AlphaFoldDB" id="A0A9W7F3N9"/>
<reference evidence="3" key="1">
    <citation type="journal article" date="2023" name="Commun. Biol.">
        <title>Genome analysis of Parmales, the sister group of diatoms, reveals the evolutionary specialization of diatoms from phago-mixotrophs to photoautotrophs.</title>
        <authorList>
            <person name="Ban H."/>
            <person name="Sato S."/>
            <person name="Yoshikawa S."/>
            <person name="Yamada K."/>
            <person name="Nakamura Y."/>
            <person name="Ichinomiya M."/>
            <person name="Sato N."/>
            <person name="Blanc-Mathieu R."/>
            <person name="Endo H."/>
            <person name="Kuwata A."/>
            <person name="Ogata H."/>
        </authorList>
    </citation>
    <scope>NUCLEOTIDE SEQUENCE [LARGE SCALE GENOMIC DNA]</scope>
    <source>
        <strain evidence="3">NIES 3700</strain>
    </source>
</reference>
<gene>
    <name evidence="2" type="ORF">TrLO_g8154</name>
</gene>
<feature type="compositionally biased region" description="Low complexity" evidence="1">
    <location>
        <begin position="268"/>
        <end position="277"/>
    </location>
</feature>
<dbReference type="Proteomes" id="UP001165122">
    <property type="component" value="Unassembled WGS sequence"/>
</dbReference>
<keyword evidence="3" id="KW-1185">Reference proteome</keyword>
<comment type="caution">
    <text evidence="2">The sequence shown here is derived from an EMBL/GenBank/DDBJ whole genome shotgun (WGS) entry which is preliminary data.</text>
</comment>
<feature type="compositionally biased region" description="Basic residues" evidence="1">
    <location>
        <begin position="289"/>
        <end position="302"/>
    </location>
</feature>
<organism evidence="2 3">
    <name type="scientific">Triparma laevis f. longispina</name>
    <dbReference type="NCBI Taxonomy" id="1714387"/>
    <lineage>
        <taxon>Eukaryota</taxon>
        <taxon>Sar</taxon>
        <taxon>Stramenopiles</taxon>
        <taxon>Ochrophyta</taxon>
        <taxon>Bolidophyceae</taxon>
        <taxon>Parmales</taxon>
        <taxon>Triparmaceae</taxon>
        <taxon>Triparma</taxon>
    </lineage>
</organism>
<feature type="compositionally biased region" description="Basic residues" evidence="1">
    <location>
        <begin position="361"/>
        <end position="370"/>
    </location>
</feature>
<feature type="region of interest" description="Disordered" evidence="1">
    <location>
        <begin position="355"/>
        <end position="382"/>
    </location>
</feature>
<evidence type="ECO:0000313" key="3">
    <source>
        <dbReference type="Proteomes" id="UP001165122"/>
    </source>
</evidence>
<evidence type="ECO:0000256" key="1">
    <source>
        <dbReference type="SAM" id="MobiDB-lite"/>
    </source>
</evidence>
<protein>
    <submittedName>
        <fullName evidence="2">Uncharacterized protein</fullName>
    </submittedName>
</protein>
<dbReference type="OrthoDB" id="10503097at2759"/>
<feature type="region of interest" description="Disordered" evidence="1">
    <location>
        <begin position="187"/>
        <end position="207"/>
    </location>
</feature>
<feature type="region of interest" description="Disordered" evidence="1">
    <location>
        <begin position="502"/>
        <end position="522"/>
    </location>
</feature>
<feature type="region of interest" description="Disordered" evidence="1">
    <location>
        <begin position="48"/>
        <end position="116"/>
    </location>
</feature>